<dbReference type="KEGG" id="ure:UREG_04419"/>
<dbReference type="VEuPathDB" id="FungiDB:UREG_04419"/>
<feature type="region of interest" description="Disordered" evidence="1">
    <location>
        <begin position="93"/>
        <end position="189"/>
    </location>
</feature>
<dbReference type="HOGENOM" id="CLU_1256872_0_0_1"/>
<evidence type="ECO:0000313" key="4">
    <source>
        <dbReference type="Proteomes" id="UP000002058"/>
    </source>
</evidence>
<sequence length="220" mass="23538">MDKLRFAFHLLLLISLLTVCTGAAEGCCDHDDYRSPGRGRNSVKHCRGQACPADDIQLPDSAALAGRETPGFGSLWARHITDFYSDLSRRKFFKPRPVPKPTPKPPKFGSPPPWSFPKNPSSPKPGGGSPKNPGKPDKPNRTQDSDPPRRTSDQMGDPGDGGSGGASKPTRLVPSQVTRAPLPSSSRRAGLVANGGNSWAPHPVLLFIAITGSGLVIFLW</sequence>
<organism evidence="3 4">
    <name type="scientific">Uncinocarpus reesii (strain UAMH 1704)</name>
    <dbReference type="NCBI Taxonomy" id="336963"/>
    <lineage>
        <taxon>Eukaryota</taxon>
        <taxon>Fungi</taxon>
        <taxon>Dikarya</taxon>
        <taxon>Ascomycota</taxon>
        <taxon>Pezizomycotina</taxon>
        <taxon>Eurotiomycetes</taxon>
        <taxon>Eurotiomycetidae</taxon>
        <taxon>Onygenales</taxon>
        <taxon>Onygenaceae</taxon>
        <taxon>Uncinocarpus</taxon>
    </lineage>
</organism>
<dbReference type="GeneID" id="8441018"/>
<feature type="compositionally biased region" description="Basic and acidic residues" evidence="1">
    <location>
        <begin position="134"/>
        <end position="152"/>
    </location>
</feature>
<feature type="chain" id="PRO_5002939574" evidence="2">
    <location>
        <begin position="23"/>
        <end position="220"/>
    </location>
</feature>
<keyword evidence="2" id="KW-0732">Signal</keyword>
<reference evidence="4" key="1">
    <citation type="journal article" date="2009" name="Genome Res.">
        <title>Comparative genomic analyses of the human fungal pathogens Coccidioides and their relatives.</title>
        <authorList>
            <person name="Sharpton T.J."/>
            <person name="Stajich J.E."/>
            <person name="Rounsley S.D."/>
            <person name="Gardner M.J."/>
            <person name="Wortman J.R."/>
            <person name="Jordar V.S."/>
            <person name="Maiti R."/>
            <person name="Kodira C.D."/>
            <person name="Neafsey D.E."/>
            <person name="Zeng Q."/>
            <person name="Hung C.-Y."/>
            <person name="McMahan C."/>
            <person name="Muszewska A."/>
            <person name="Grynberg M."/>
            <person name="Mandel M.A."/>
            <person name="Kellner E.M."/>
            <person name="Barker B.M."/>
            <person name="Galgiani J.N."/>
            <person name="Orbach M.J."/>
            <person name="Kirkland T.N."/>
            <person name="Cole G.T."/>
            <person name="Henn M.R."/>
            <person name="Birren B.W."/>
            <person name="Taylor J.W."/>
        </authorList>
    </citation>
    <scope>NUCLEOTIDE SEQUENCE [LARGE SCALE GENOMIC DNA]</scope>
    <source>
        <strain evidence="4">UAMH 1704</strain>
    </source>
</reference>
<feature type="signal peptide" evidence="2">
    <location>
        <begin position="1"/>
        <end position="22"/>
    </location>
</feature>
<dbReference type="AlphaFoldDB" id="C4JNU9"/>
<accession>C4JNU9</accession>
<feature type="compositionally biased region" description="Pro residues" evidence="1">
    <location>
        <begin position="96"/>
        <end position="123"/>
    </location>
</feature>
<evidence type="ECO:0000256" key="1">
    <source>
        <dbReference type="SAM" id="MobiDB-lite"/>
    </source>
</evidence>
<keyword evidence="4" id="KW-1185">Reference proteome</keyword>
<dbReference type="Proteomes" id="UP000002058">
    <property type="component" value="Unassembled WGS sequence"/>
</dbReference>
<proteinExistence type="predicted"/>
<evidence type="ECO:0000313" key="3">
    <source>
        <dbReference type="EMBL" id="EEP79573.1"/>
    </source>
</evidence>
<evidence type="ECO:0000256" key="2">
    <source>
        <dbReference type="SAM" id="SignalP"/>
    </source>
</evidence>
<dbReference type="InParanoid" id="C4JNU9"/>
<name>C4JNU9_UNCRE</name>
<feature type="compositionally biased region" description="Polar residues" evidence="1">
    <location>
        <begin position="173"/>
        <end position="187"/>
    </location>
</feature>
<dbReference type="RefSeq" id="XP_002544902.1">
    <property type="nucleotide sequence ID" value="XM_002544856.1"/>
</dbReference>
<dbReference type="EMBL" id="CH476616">
    <property type="protein sequence ID" value="EEP79573.1"/>
    <property type="molecule type" value="Genomic_DNA"/>
</dbReference>
<gene>
    <name evidence="3" type="ORF">UREG_04419</name>
</gene>
<protein>
    <submittedName>
        <fullName evidence="3">Uncharacterized protein</fullName>
    </submittedName>
</protein>